<keyword evidence="1" id="KW-0812">Transmembrane</keyword>
<comment type="caution">
    <text evidence="2">The sequence shown here is derived from an EMBL/GenBank/DDBJ whole genome shotgun (WGS) entry which is preliminary data.</text>
</comment>
<accession>A0A9D1TJM0</accession>
<feature type="transmembrane region" description="Helical" evidence="1">
    <location>
        <begin position="165"/>
        <end position="189"/>
    </location>
</feature>
<dbReference type="SUPFAM" id="SSF158560">
    <property type="entry name" value="BH3980-like"/>
    <property type="match status" value="1"/>
</dbReference>
<name>A0A9D1TJM0_9BACI</name>
<keyword evidence="1" id="KW-1133">Transmembrane helix</keyword>
<feature type="transmembrane region" description="Helical" evidence="1">
    <location>
        <begin position="196"/>
        <end position="215"/>
    </location>
</feature>
<feature type="transmembrane region" description="Helical" evidence="1">
    <location>
        <begin position="138"/>
        <end position="159"/>
    </location>
</feature>
<proteinExistence type="predicted"/>
<evidence type="ECO:0000256" key="1">
    <source>
        <dbReference type="SAM" id="Phobius"/>
    </source>
</evidence>
<dbReference type="PANTHER" id="PTHR41307:SF1">
    <property type="entry name" value="MEMBRANE PROTEIN"/>
    <property type="match status" value="1"/>
</dbReference>
<evidence type="ECO:0000313" key="3">
    <source>
        <dbReference type="Proteomes" id="UP000823937"/>
    </source>
</evidence>
<feature type="transmembrane region" description="Helical" evidence="1">
    <location>
        <begin position="74"/>
        <end position="92"/>
    </location>
</feature>
<dbReference type="EMBL" id="DXHX01000085">
    <property type="protein sequence ID" value="HIV74589.1"/>
    <property type="molecule type" value="Genomic_DNA"/>
</dbReference>
<reference evidence="2" key="1">
    <citation type="journal article" date="2021" name="PeerJ">
        <title>Extensive microbial diversity within the chicken gut microbiome revealed by metagenomics and culture.</title>
        <authorList>
            <person name="Gilroy R."/>
            <person name="Ravi A."/>
            <person name="Getino M."/>
            <person name="Pursley I."/>
            <person name="Horton D.L."/>
            <person name="Alikhan N.F."/>
            <person name="Baker D."/>
            <person name="Gharbi K."/>
            <person name="Hall N."/>
            <person name="Watson M."/>
            <person name="Adriaenssens E.M."/>
            <person name="Foster-Nyarko E."/>
            <person name="Jarju S."/>
            <person name="Secka A."/>
            <person name="Antonio M."/>
            <person name="Oren A."/>
            <person name="Chaudhuri R.R."/>
            <person name="La Ragione R."/>
            <person name="Hildebrand F."/>
            <person name="Pallen M.J."/>
        </authorList>
    </citation>
    <scope>NUCLEOTIDE SEQUENCE</scope>
    <source>
        <strain evidence="2">CHK169-2315</strain>
    </source>
</reference>
<protein>
    <submittedName>
        <fullName evidence="2">DUF1129 family protein</fullName>
    </submittedName>
</protein>
<reference evidence="2" key="2">
    <citation type="submission" date="2021-04" db="EMBL/GenBank/DDBJ databases">
        <authorList>
            <person name="Gilroy R."/>
        </authorList>
    </citation>
    <scope>NUCLEOTIDE SEQUENCE</scope>
    <source>
        <strain evidence="2">CHK169-2315</strain>
    </source>
</reference>
<dbReference type="Proteomes" id="UP000823937">
    <property type="component" value="Unassembled WGS sequence"/>
</dbReference>
<feature type="transmembrane region" description="Helical" evidence="1">
    <location>
        <begin position="221"/>
        <end position="241"/>
    </location>
</feature>
<sequence length="249" mass="28172">MALSKEGEQFLSNLRVYLMTSGKKEEEILRVIEKVEHQLLEAEQEGKSIQSIIGNSPEVYMKAIGKEMKTDMKGTVFVCLSIIAGAFSIAIFPDIVRGELAFSSFRLVGMISVFLLFIAIFVLIVKNLSKQNAPDVKAIAYIFITICLLSVLFVSVFWLDDHIKTPIWTIEAPFVYIIGIVITAILIGLSWWTKTWIMLMVVVIVTIPELLQNIFLFSDEINLYMTLALFISFQIGIVFIMRQSNKKTS</sequence>
<feature type="transmembrane region" description="Helical" evidence="1">
    <location>
        <begin position="104"/>
        <end position="126"/>
    </location>
</feature>
<dbReference type="AlphaFoldDB" id="A0A9D1TJM0"/>
<evidence type="ECO:0000313" key="2">
    <source>
        <dbReference type="EMBL" id="HIV74589.1"/>
    </source>
</evidence>
<keyword evidence="1" id="KW-0472">Membrane</keyword>
<gene>
    <name evidence="2" type="ORF">H9895_05835</name>
</gene>
<organism evidence="2 3">
    <name type="scientific">Candidatus Pseudogracilibacillus intestinigallinarum</name>
    <dbReference type="NCBI Taxonomy" id="2838742"/>
    <lineage>
        <taxon>Bacteria</taxon>
        <taxon>Bacillati</taxon>
        <taxon>Bacillota</taxon>
        <taxon>Bacilli</taxon>
        <taxon>Bacillales</taxon>
        <taxon>Bacillaceae</taxon>
        <taxon>Pseudogracilibacillus</taxon>
    </lineage>
</organism>
<dbReference type="PANTHER" id="PTHR41307">
    <property type="entry name" value="MEMBRANE PROTEIN-RELATED"/>
    <property type="match status" value="1"/>
</dbReference>